<feature type="binding site" evidence="1">
    <location>
        <position position="95"/>
    </location>
    <ligand>
        <name>Mg(2+)</name>
        <dbReference type="ChEBI" id="CHEBI:18420"/>
        <label>1</label>
        <note>catalytic</note>
    </ligand>
</feature>
<dbReference type="AlphaFoldDB" id="A0A239A6A5"/>
<dbReference type="EMBL" id="FZNR01000007">
    <property type="protein sequence ID" value="SNR90841.1"/>
    <property type="molecule type" value="Genomic_DNA"/>
</dbReference>
<keyword evidence="3" id="KW-1185">Reference proteome</keyword>
<reference evidence="2 3" key="1">
    <citation type="submission" date="2017-06" db="EMBL/GenBank/DDBJ databases">
        <authorList>
            <person name="Kim H.J."/>
            <person name="Triplett B.A."/>
        </authorList>
    </citation>
    <scope>NUCLEOTIDE SEQUENCE [LARGE SCALE GENOMIC DNA]</scope>
    <source>
        <strain evidence="2 3">DSM 43151</strain>
    </source>
</reference>
<dbReference type="SUPFAM" id="SSF56655">
    <property type="entry name" value="Carbohydrate phosphatase"/>
    <property type="match status" value="1"/>
</dbReference>
<feature type="binding site" evidence="1">
    <location>
        <position position="92"/>
    </location>
    <ligand>
        <name>Mg(2+)</name>
        <dbReference type="ChEBI" id="CHEBI:18420"/>
        <label>1</label>
        <note>catalytic</note>
    </ligand>
</feature>
<dbReference type="GO" id="GO:0046872">
    <property type="term" value="F:metal ion binding"/>
    <property type="evidence" value="ECO:0007669"/>
    <property type="project" value="UniProtKB-KW"/>
</dbReference>
<evidence type="ECO:0000313" key="3">
    <source>
        <dbReference type="Proteomes" id="UP000198415"/>
    </source>
</evidence>
<dbReference type="PANTHER" id="PTHR20854:SF4">
    <property type="entry name" value="INOSITOL-1-MONOPHOSPHATASE-RELATED"/>
    <property type="match status" value="1"/>
</dbReference>
<keyword evidence="1" id="KW-0479">Metal-binding</keyword>
<feature type="binding site" evidence="1">
    <location>
        <position position="74"/>
    </location>
    <ligand>
        <name>Mg(2+)</name>
        <dbReference type="ChEBI" id="CHEBI:18420"/>
        <label>1</label>
        <note>catalytic</note>
    </ligand>
</feature>
<protein>
    <submittedName>
        <fullName evidence="2">Myo-inositol-1(Or 4)-monophosphatase</fullName>
    </submittedName>
</protein>
<feature type="binding site" evidence="1">
    <location>
        <position position="254"/>
    </location>
    <ligand>
        <name>Mg(2+)</name>
        <dbReference type="ChEBI" id="CHEBI:18420"/>
        <label>1</label>
        <note>catalytic</note>
    </ligand>
</feature>
<evidence type="ECO:0000313" key="2">
    <source>
        <dbReference type="EMBL" id="SNR90841.1"/>
    </source>
</evidence>
<sequence>MSTSLINTEIRDLVRGLGDRIWQVLDTDRGRVAGRYISGVAAGGDAEFPVDVLAEDAAWAYITAQPVPVALYTESHGLRRHGDDPEYLLVVDPIDGTRGAAANLEMACVSIAAARNTARPTLGDVEYALLKEVKTGNWLYADAHTDGILTGGYPDPVPALTDTVELERMFWSIEFNGHPMELMRRAYGHLVDASANRGAVYVFNSASFSLSRIITGQMDAYADVGNRLLKDRPETEDDFRRVGHGSILHLFPYDIAAAVYLAERAGVTVTDGYGASLGGTLLLDISPANQRSCIAASTPKLHDALLRGIRW</sequence>
<comment type="cofactor">
    <cofactor evidence="1">
        <name>Mg(2+)</name>
        <dbReference type="ChEBI" id="CHEBI:18420"/>
    </cofactor>
</comment>
<accession>A0A239A6A5</accession>
<gene>
    <name evidence="2" type="ORF">SAMN06264365_10779</name>
</gene>
<dbReference type="Proteomes" id="UP000198415">
    <property type="component" value="Unassembled WGS sequence"/>
</dbReference>
<dbReference type="Gene3D" id="3.40.190.80">
    <property type="match status" value="1"/>
</dbReference>
<dbReference type="GO" id="GO:0007165">
    <property type="term" value="P:signal transduction"/>
    <property type="evidence" value="ECO:0007669"/>
    <property type="project" value="TreeGrafter"/>
</dbReference>
<organism evidence="2 3">
    <name type="scientific">Actinoplanes regularis</name>
    <dbReference type="NCBI Taxonomy" id="52697"/>
    <lineage>
        <taxon>Bacteria</taxon>
        <taxon>Bacillati</taxon>
        <taxon>Actinomycetota</taxon>
        <taxon>Actinomycetes</taxon>
        <taxon>Micromonosporales</taxon>
        <taxon>Micromonosporaceae</taxon>
        <taxon>Actinoplanes</taxon>
    </lineage>
</organism>
<dbReference type="GO" id="GO:0008934">
    <property type="term" value="F:inositol monophosphate 1-phosphatase activity"/>
    <property type="evidence" value="ECO:0007669"/>
    <property type="project" value="TreeGrafter"/>
</dbReference>
<dbReference type="Pfam" id="PF00459">
    <property type="entry name" value="Inositol_P"/>
    <property type="match status" value="1"/>
</dbReference>
<proteinExistence type="predicted"/>
<dbReference type="InterPro" id="IPR000760">
    <property type="entry name" value="Inositol_monophosphatase-like"/>
</dbReference>
<dbReference type="Gene3D" id="3.30.540.10">
    <property type="entry name" value="Fructose-1,6-Bisphosphatase, subunit A, domain 1"/>
    <property type="match status" value="1"/>
</dbReference>
<feature type="binding site" evidence="1">
    <location>
        <position position="94"/>
    </location>
    <ligand>
        <name>Mg(2+)</name>
        <dbReference type="ChEBI" id="CHEBI:18420"/>
        <label>1</label>
        <note>catalytic</note>
    </ligand>
</feature>
<evidence type="ECO:0000256" key="1">
    <source>
        <dbReference type="PIRSR" id="PIRSR600760-2"/>
    </source>
</evidence>
<dbReference type="PANTHER" id="PTHR20854">
    <property type="entry name" value="INOSITOL MONOPHOSPHATASE"/>
    <property type="match status" value="1"/>
</dbReference>
<keyword evidence="1" id="KW-0460">Magnesium</keyword>
<name>A0A239A6A5_9ACTN</name>
<dbReference type="RefSeq" id="WP_203833154.1">
    <property type="nucleotide sequence ID" value="NZ_BOMU01000047.1"/>
</dbReference>
<dbReference type="GO" id="GO:0006020">
    <property type="term" value="P:inositol metabolic process"/>
    <property type="evidence" value="ECO:0007669"/>
    <property type="project" value="TreeGrafter"/>
</dbReference>